<accession>W7YAI9</accession>
<evidence type="ECO:0000313" key="1">
    <source>
        <dbReference type="EMBL" id="GAF05372.1"/>
    </source>
</evidence>
<reference evidence="1 2" key="1">
    <citation type="journal article" date="2014" name="Genome Announc.">
        <title>Draft Genome Sequence of Cytophaga fermentans JCM 21142T, a Facultative Anaerobe Isolated from Marine Mud.</title>
        <authorList>
            <person name="Starns D."/>
            <person name="Oshima K."/>
            <person name="Suda W."/>
            <person name="Iino T."/>
            <person name="Yuki M."/>
            <person name="Inoue J."/>
            <person name="Kitamura K."/>
            <person name="Iida T."/>
            <person name="Darby A."/>
            <person name="Hattori M."/>
            <person name="Ohkuma M."/>
        </authorList>
    </citation>
    <scope>NUCLEOTIDE SEQUENCE [LARGE SCALE GENOMIC DNA]</scope>
    <source>
        <strain evidence="1 2">JCM 21142</strain>
    </source>
</reference>
<protein>
    <recommendedName>
        <fullName evidence="3">Na(+)-translocating NADH-quinone reductase subunit F</fullName>
    </recommendedName>
</protein>
<comment type="caution">
    <text evidence="1">The sequence shown here is derived from an EMBL/GenBank/DDBJ whole genome shotgun (WGS) entry which is preliminary data.</text>
</comment>
<proteinExistence type="predicted"/>
<dbReference type="OrthoDB" id="1119552at2"/>
<dbReference type="AlphaFoldDB" id="W7YAI9"/>
<keyword evidence="2" id="KW-1185">Reference proteome</keyword>
<dbReference type="Proteomes" id="UP000019402">
    <property type="component" value="Unassembled WGS sequence"/>
</dbReference>
<organism evidence="1 2">
    <name type="scientific">Saccharicrinis fermentans DSM 9555 = JCM 21142</name>
    <dbReference type="NCBI Taxonomy" id="869213"/>
    <lineage>
        <taxon>Bacteria</taxon>
        <taxon>Pseudomonadati</taxon>
        <taxon>Bacteroidota</taxon>
        <taxon>Bacteroidia</taxon>
        <taxon>Marinilabiliales</taxon>
        <taxon>Marinilabiliaceae</taxon>
        <taxon>Saccharicrinis</taxon>
    </lineage>
</organism>
<name>W7YAI9_9BACT</name>
<dbReference type="EMBL" id="BAMD01000083">
    <property type="protein sequence ID" value="GAF05372.1"/>
    <property type="molecule type" value="Genomic_DNA"/>
</dbReference>
<dbReference type="STRING" id="869213.GCA_000517085_03968"/>
<sequence length="131" mass="14801">MADVMNLEELHFLGIKVVYKDMVDKGYEVLNVRKELDVNPQILAKKDDQFHMVVVKSGYYPDMGIILPEVINQVQELGKKHKATCWYASVGIANANGQTDAEMAKPVSGGEFYINYKGLLPFPQKIEPKKQ</sequence>
<dbReference type="RefSeq" id="WP_027473281.1">
    <property type="nucleotide sequence ID" value="NZ_BAMD01000083.1"/>
</dbReference>
<gene>
    <name evidence="1" type="ORF">JCM21142_104104</name>
</gene>
<evidence type="ECO:0000313" key="2">
    <source>
        <dbReference type="Proteomes" id="UP000019402"/>
    </source>
</evidence>
<evidence type="ECO:0008006" key="3">
    <source>
        <dbReference type="Google" id="ProtNLM"/>
    </source>
</evidence>